<evidence type="ECO:0000256" key="2">
    <source>
        <dbReference type="ARBA" id="ARBA00009212"/>
    </source>
</evidence>
<feature type="transmembrane region" description="Helical" evidence="8">
    <location>
        <begin position="63"/>
        <end position="85"/>
    </location>
</feature>
<evidence type="ECO:0000256" key="8">
    <source>
        <dbReference type="SAM" id="Phobius"/>
    </source>
</evidence>
<organism evidence="9 10">
    <name type="scientific">Kytococcus aerolatus</name>
    <dbReference type="NCBI Taxonomy" id="592308"/>
    <lineage>
        <taxon>Bacteria</taxon>
        <taxon>Bacillati</taxon>
        <taxon>Actinomycetota</taxon>
        <taxon>Actinomycetes</taxon>
        <taxon>Micrococcales</taxon>
        <taxon>Kytococcaceae</taxon>
        <taxon>Kytococcus</taxon>
    </lineage>
</organism>
<keyword evidence="5 8" id="KW-0812">Transmembrane</keyword>
<evidence type="ECO:0000313" key="9">
    <source>
        <dbReference type="EMBL" id="SNC61026.1"/>
    </source>
</evidence>
<evidence type="ECO:0000256" key="4">
    <source>
        <dbReference type="ARBA" id="ARBA00022475"/>
    </source>
</evidence>
<keyword evidence="3" id="KW-0813">Transport</keyword>
<sequence length="107" mass="11229">MDALTVLLAVSAGVLVLASALALYRIAAGPTALDRIVASDVLVSVLLGMFCLVGAWWRLPQVVTVLMSLALVAFLGGVAVARYAARDRDSGWARDDRVDMSADGRPS</sequence>
<reference evidence="9 10" key="1">
    <citation type="submission" date="2017-06" db="EMBL/GenBank/DDBJ databases">
        <authorList>
            <person name="Kim H.J."/>
            <person name="Triplett B.A."/>
        </authorList>
    </citation>
    <scope>NUCLEOTIDE SEQUENCE [LARGE SCALE GENOMIC DNA]</scope>
    <source>
        <strain evidence="9 10">DSM 22179</strain>
    </source>
</reference>
<dbReference type="Proteomes" id="UP000198122">
    <property type="component" value="Unassembled WGS sequence"/>
</dbReference>
<keyword evidence="7 8" id="KW-0472">Membrane</keyword>
<accession>A0A212T5B4</accession>
<evidence type="ECO:0000256" key="3">
    <source>
        <dbReference type="ARBA" id="ARBA00022448"/>
    </source>
</evidence>
<evidence type="ECO:0000256" key="6">
    <source>
        <dbReference type="ARBA" id="ARBA00022989"/>
    </source>
</evidence>
<feature type="transmembrane region" description="Helical" evidence="8">
    <location>
        <begin position="6"/>
        <end position="24"/>
    </location>
</feature>
<name>A0A212T5B4_9MICO</name>
<evidence type="ECO:0000256" key="7">
    <source>
        <dbReference type="ARBA" id="ARBA00023136"/>
    </source>
</evidence>
<keyword evidence="4" id="KW-1003">Cell membrane</keyword>
<evidence type="ECO:0000313" key="10">
    <source>
        <dbReference type="Proteomes" id="UP000198122"/>
    </source>
</evidence>
<keyword evidence="6 8" id="KW-1133">Transmembrane helix</keyword>
<evidence type="ECO:0000256" key="1">
    <source>
        <dbReference type="ARBA" id="ARBA00004651"/>
    </source>
</evidence>
<protein>
    <submittedName>
        <fullName evidence="9">Multisubunit sodium/proton antiporter, MrpF subunit</fullName>
    </submittedName>
</protein>
<dbReference type="InterPro" id="IPR007208">
    <property type="entry name" value="MrpF/PhaF-like"/>
</dbReference>
<dbReference type="EMBL" id="FYEZ01000001">
    <property type="protein sequence ID" value="SNC61026.1"/>
    <property type="molecule type" value="Genomic_DNA"/>
</dbReference>
<comment type="similarity">
    <text evidence="2">Belongs to the CPA3 antiporters (TC 2.A.63) subunit F family.</text>
</comment>
<proteinExistence type="inferred from homology"/>
<dbReference type="PANTHER" id="PTHR34702">
    <property type="entry name" value="NA(+)/H(+) ANTIPORTER SUBUNIT F1"/>
    <property type="match status" value="1"/>
</dbReference>
<feature type="transmembrane region" description="Helical" evidence="8">
    <location>
        <begin position="36"/>
        <end position="57"/>
    </location>
</feature>
<dbReference type="Pfam" id="PF04066">
    <property type="entry name" value="MrpF_PhaF"/>
    <property type="match status" value="1"/>
</dbReference>
<keyword evidence="10" id="KW-1185">Reference proteome</keyword>
<dbReference type="AlphaFoldDB" id="A0A212T5B4"/>
<dbReference type="GO" id="GO:0005886">
    <property type="term" value="C:plasma membrane"/>
    <property type="evidence" value="ECO:0007669"/>
    <property type="project" value="UniProtKB-SubCell"/>
</dbReference>
<comment type="subcellular location">
    <subcellularLocation>
        <location evidence="1">Cell membrane</location>
        <topology evidence="1">Multi-pass membrane protein</topology>
    </subcellularLocation>
</comment>
<evidence type="ECO:0000256" key="5">
    <source>
        <dbReference type="ARBA" id="ARBA00022692"/>
    </source>
</evidence>
<dbReference type="PANTHER" id="PTHR34702:SF1">
    <property type="entry name" value="NA(+)_H(+) ANTIPORTER SUBUNIT F"/>
    <property type="match status" value="1"/>
</dbReference>
<gene>
    <name evidence="9" type="ORF">SAMN05445756_0398</name>
</gene>
<dbReference type="RefSeq" id="WP_234994229.1">
    <property type="nucleotide sequence ID" value="NZ_FYEZ01000001.1"/>
</dbReference>
<dbReference type="GO" id="GO:0015385">
    <property type="term" value="F:sodium:proton antiporter activity"/>
    <property type="evidence" value="ECO:0007669"/>
    <property type="project" value="TreeGrafter"/>
</dbReference>